<name>A0ABY3CDN9_9GAMM</name>
<accession>A0ABY3CDN9</accession>
<dbReference type="EMBL" id="RYFG02000025">
    <property type="protein sequence ID" value="TRX00766.1"/>
    <property type="molecule type" value="Genomic_DNA"/>
</dbReference>
<keyword evidence="2" id="KW-1185">Reference proteome</keyword>
<evidence type="ECO:0000313" key="1">
    <source>
        <dbReference type="EMBL" id="TRX00766.1"/>
    </source>
</evidence>
<organism evidence="1 2">
    <name type="scientific">Candidatus Methylobacter oryzae</name>
    <dbReference type="NCBI Taxonomy" id="2497749"/>
    <lineage>
        <taxon>Bacteria</taxon>
        <taxon>Pseudomonadati</taxon>
        <taxon>Pseudomonadota</taxon>
        <taxon>Gammaproteobacteria</taxon>
        <taxon>Methylococcales</taxon>
        <taxon>Methylococcaceae</taxon>
        <taxon>Methylobacter</taxon>
    </lineage>
</organism>
<comment type="caution">
    <text evidence="1">The sequence shown here is derived from an EMBL/GenBank/DDBJ whole genome shotgun (WGS) entry which is preliminary data.</text>
</comment>
<proteinExistence type="predicted"/>
<gene>
    <name evidence="1" type="ORF">EKO24_005445</name>
</gene>
<evidence type="ECO:0000313" key="2">
    <source>
        <dbReference type="Proteomes" id="UP000733744"/>
    </source>
</evidence>
<sequence>MPTRLSAARLHDELFSTLDHVLATGEPVEIERPGGSVRIVRDIPTRRLAGLTPHPGTINGNPDDLANLSWKQAWKPSL</sequence>
<reference evidence="1 2" key="1">
    <citation type="journal article" date="2019" name="Antonie Van Leeuwenhoek">
        <title>Description of 'Ca. Methylobacter oryzae' KRF1, a novel species from the environmentally important Methylobacter clade 2.</title>
        <authorList>
            <person name="Khatri K."/>
            <person name="Mohite J.A."/>
            <person name="Pandit P.S."/>
            <person name="Bahulikar R."/>
            <person name="Rahalkar M.C."/>
        </authorList>
    </citation>
    <scope>NUCLEOTIDE SEQUENCE [LARGE SCALE GENOMIC DNA]</scope>
    <source>
        <strain evidence="1 2">KRF1</strain>
    </source>
</reference>
<dbReference type="Proteomes" id="UP000733744">
    <property type="component" value="Unassembled WGS sequence"/>
</dbReference>
<protein>
    <submittedName>
        <fullName evidence="1">Type II toxin-antitoxin system Phd/YefM family antitoxin</fullName>
    </submittedName>
</protein>
<dbReference type="RefSeq" id="WP_127026860.1">
    <property type="nucleotide sequence ID" value="NZ_RYFG02000025.1"/>
</dbReference>